<dbReference type="AlphaFoldDB" id="A0A6J4NQV5"/>
<feature type="non-terminal residue" evidence="2">
    <location>
        <position position="1"/>
    </location>
</feature>
<sequence length="190" mass="20555">GRAAPVGAPPHAPLRDALRRVGREAGGPPQRHFRGRQTPVALPGALRGLLPARGRQGHREPPVLARRGAPGGRHGLPGRRRGPQEVFREGPPGRHGPGRTPSRVLRGAHRRGVAHRPRPRGGAAEAGGRLGPRLRDEGGRGSRAVRLGLPPLRVLHRQRLRQGRGRPARRPALRRQTRGRRAPLAPDRGL</sequence>
<organism evidence="2">
    <name type="scientific">uncultured Rubrobacteraceae bacterium</name>
    <dbReference type="NCBI Taxonomy" id="349277"/>
    <lineage>
        <taxon>Bacteria</taxon>
        <taxon>Bacillati</taxon>
        <taxon>Actinomycetota</taxon>
        <taxon>Rubrobacteria</taxon>
        <taxon>Rubrobacterales</taxon>
        <taxon>Rubrobacteraceae</taxon>
        <taxon>environmental samples</taxon>
    </lineage>
</organism>
<feature type="compositionally biased region" description="Basic and acidic residues" evidence="1">
    <location>
        <begin position="13"/>
        <end position="23"/>
    </location>
</feature>
<dbReference type="EMBL" id="CADCUW010000062">
    <property type="protein sequence ID" value="CAA9389201.1"/>
    <property type="molecule type" value="Genomic_DNA"/>
</dbReference>
<evidence type="ECO:0000313" key="2">
    <source>
        <dbReference type="EMBL" id="CAA9389201.1"/>
    </source>
</evidence>
<feature type="region of interest" description="Disordered" evidence="1">
    <location>
        <begin position="1"/>
        <end position="190"/>
    </location>
</feature>
<accession>A0A6J4NQV5</accession>
<protein>
    <submittedName>
        <fullName evidence="2">Alanyl-tRNA synthetase</fullName>
    </submittedName>
</protein>
<feature type="compositionally biased region" description="Basic and acidic residues" evidence="1">
    <location>
        <begin position="82"/>
        <end position="92"/>
    </location>
</feature>
<feature type="compositionally biased region" description="Basic residues" evidence="1">
    <location>
        <begin position="106"/>
        <end position="119"/>
    </location>
</feature>
<gene>
    <name evidence="2" type="ORF">AVDCRST_MAG01-01-411</name>
</gene>
<proteinExistence type="predicted"/>
<dbReference type="GO" id="GO:0004812">
    <property type="term" value="F:aminoacyl-tRNA ligase activity"/>
    <property type="evidence" value="ECO:0007669"/>
    <property type="project" value="UniProtKB-KW"/>
</dbReference>
<feature type="compositionally biased region" description="Low complexity" evidence="1">
    <location>
        <begin position="39"/>
        <end position="54"/>
    </location>
</feature>
<name>A0A6J4NQV5_9ACTN</name>
<keyword evidence="2" id="KW-0436">Ligase</keyword>
<feature type="non-terminal residue" evidence="2">
    <location>
        <position position="190"/>
    </location>
</feature>
<evidence type="ECO:0000256" key="1">
    <source>
        <dbReference type="SAM" id="MobiDB-lite"/>
    </source>
</evidence>
<feature type="compositionally biased region" description="Basic residues" evidence="1">
    <location>
        <begin position="154"/>
        <end position="181"/>
    </location>
</feature>
<reference evidence="2" key="1">
    <citation type="submission" date="2020-02" db="EMBL/GenBank/DDBJ databases">
        <authorList>
            <person name="Meier V. D."/>
        </authorList>
    </citation>
    <scope>NUCLEOTIDE SEQUENCE</scope>
    <source>
        <strain evidence="2">AVDCRST_MAG01</strain>
    </source>
</reference>
<keyword evidence="2" id="KW-0030">Aminoacyl-tRNA synthetase</keyword>